<dbReference type="STRING" id="72664.V4LL90"/>
<evidence type="ECO:0000259" key="6">
    <source>
        <dbReference type="PROSITE" id="PS50846"/>
    </source>
</evidence>
<dbReference type="PANTHER" id="PTHR45811">
    <property type="entry name" value="COPPER TRANSPORT PROTEIN FAMILY-RELATED"/>
    <property type="match status" value="1"/>
</dbReference>
<sequence>MQKAVLKLDVNCERTKKKAMRTVCCLSGVESIDVKDGKLTVIGEIDAYMIVKKLKKICYTEIITVGPAKEPEKKPETKPEPKPPVIWPYIPPPCPPPYYHYYGCGDENPNACVIS</sequence>
<evidence type="ECO:0000256" key="4">
    <source>
        <dbReference type="ARBA" id="ARBA00023289"/>
    </source>
</evidence>
<dbReference type="InterPro" id="IPR051863">
    <property type="entry name" value="HIPP"/>
</dbReference>
<gene>
    <name evidence="7" type="ORF">EUTSA_v10015053mg</name>
</gene>
<evidence type="ECO:0000313" key="8">
    <source>
        <dbReference type="Proteomes" id="UP000030689"/>
    </source>
</evidence>
<protein>
    <recommendedName>
        <fullName evidence="6">HMA domain-containing protein</fullName>
    </recommendedName>
</protein>
<dbReference type="GO" id="GO:0046872">
    <property type="term" value="F:metal ion binding"/>
    <property type="evidence" value="ECO:0007669"/>
    <property type="project" value="UniProtKB-KW"/>
</dbReference>
<dbReference type="PANTHER" id="PTHR45811:SF50">
    <property type="entry name" value="HEAVY METAL-ASSOCIATED ISOPRENYLATED PLANT PROTEIN 12-RELATED"/>
    <property type="match status" value="1"/>
</dbReference>
<dbReference type="KEGG" id="eus:EUTSA_v10015053mg"/>
<dbReference type="Gramene" id="ESQ43237">
    <property type="protein sequence ID" value="ESQ43237"/>
    <property type="gene ID" value="EUTSA_v10015053mg"/>
</dbReference>
<evidence type="ECO:0000256" key="2">
    <source>
        <dbReference type="ARBA" id="ARBA00022723"/>
    </source>
</evidence>
<dbReference type="AlphaFoldDB" id="V4LL90"/>
<dbReference type="OrthoDB" id="1923658at2759"/>
<organism evidence="7 8">
    <name type="scientific">Eutrema salsugineum</name>
    <name type="common">Saltwater cress</name>
    <name type="synonym">Sisymbrium salsugineum</name>
    <dbReference type="NCBI Taxonomy" id="72664"/>
    <lineage>
        <taxon>Eukaryota</taxon>
        <taxon>Viridiplantae</taxon>
        <taxon>Streptophyta</taxon>
        <taxon>Embryophyta</taxon>
        <taxon>Tracheophyta</taxon>
        <taxon>Spermatophyta</taxon>
        <taxon>Magnoliopsida</taxon>
        <taxon>eudicotyledons</taxon>
        <taxon>Gunneridae</taxon>
        <taxon>Pentapetalae</taxon>
        <taxon>rosids</taxon>
        <taxon>malvids</taxon>
        <taxon>Brassicales</taxon>
        <taxon>Brassicaceae</taxon>
        <taxon>Eutremeae</taxon>
        <taxon>Eutrema</taxon>
    </lineage>
</organism>
<keyword evidence="1" id="KW-0488">Methylation</keyword>
<evidence type="ECO:0000256" key="5">
    <source>
        <dbReference type="ARBA" id="ARBA00024045"/>
    </source>
</evidence>
<proteinExistence type="inferred from homology"/>
<dbReference type="EMBL" id="KI517464">
    <property type="protein sequence ID" value="ESQ43237.1"/>
    <property type="molecule type" value="Genomic_DNA"/>
</dbReference>
<keyword evidence="2" id="KW-0479">Metal-binding</keyword>
<evidence type="ECO:0000256" key="1">
    <source>
        <dbReference type="ARBA" id="ARBA00022481"/>
    </source>
</evidence>
<name>V4LL90_EUTSA</name>
<keyword evidence="3" id="KW-0449">Lipoprotein</keyword>
<feature type="domain" description="HMA" evidence="6">
    <location>
        <begin position="1"/>
        <end position="65"/>
    </location>
</feature>
<dbReference type="InterPro" id="IPR006121">
    <property type="entry name" value="HMA_dom"/>
</dbReference>
<evidence type="ECO:0000256" key="3">
    <source>
        <dbReference type="ARBA" id="ARBA00023288"/>
    </source>
</evidence>
<dbReference type="OMA" id="HPYYHGH"/>
<evidence type="ECO:0000313" key="7">
    <source>
        <dbReference type="EMBL" id="ESQ43237.1"/>
    </source>
</evidence>
<dbReference type="eggNOG" id="ENOG502R1NF">
    <property type="taxonomic scope" value="Eukaryota"/>
</dbReference>
<keyword evidence="4" id="KW-0636">Prenylation</keyword>
<dbReference type="Proteomes" id="UP000030689">
    <property type="component" value="Unassembled WGS sequence"/>
</dbReference>
<keyword evidence="8" id="KW-1185">Reference proteome</keyword>
<comment type="similarity">
    <text evidence="5">Belongs to the HIPP family.</text>
</comment>
<dbReference type="Gene3D" id="3.30.70.100">
    <property type="match status" value="1"/>
</dbReference>
<dbReference type="PROSITE" id="PS50846">
    <property type="entry name" value="HMA_2"/>
    <property type="match status" value="1"/>
</dbReference>
<accession>V4LL90</accession>
<reference evidence="7 8" key="1">
    <citation type="journal article" date="2013" name="Front. Plant Sci.">
        <title>The Reference Genome of the Halophytic Plant Eutrema salsugineum.</title>
        <authorList>
            <person name="Yang R."/>
            <person name="Jarvis D.E."/>
            <person name="Chen H."/>
            <person name="Beilstein M.A."/>
            <person name="Grimwood J."/>
            <person name="Jenkins J."/>
            <person name="Shu S."/>
            <person name="Prochnik S."/>
            <person name="Xin M."/>
            <person name="Ma C."/>
            <person name="Schmutz J."/>
            <person name="Wing R.A."/>
            <person name="Mitchell-Olds T."/>
            <person name="Schumaker K.S."/>
            <person name="Wang X."/>
        </authorList>
    </citation>
    <scope>NUCLEOTIDE SEQUENCE [LARGE SCALE GENOMIC DNA]</scope>
</reference>